<dbReference type="InterPro" id="IPR004244">
    <property type="entry name" value="Transposase_22"/>
</dbReference>
<sequence>MTVLTAEMLQSMMGSLKTDIFNHSTRITELEANVGSLTTRVTYLDNRCEDLEGRMRRNNIRLLGIPEGVEGPRPTESVAGLLQELLGLDEKPLLDRAHRTLRSRPRGG</sequence>
<dbReference type="Gene3D" id="1.20.5.340">
    <property type="match status" value="1"/>
</dbReference>
<name>A0AAD7SVU4_9TELE</name>
<evidence type="ECO:0000313" key="1">
    <source>
        <dbReference type="EMBL" id="KAJ8409744.1"/>
    </source>
</evidence>
<dbReference type="Gene3D" id="3.30.70.1820">
    <property type="entry name" value="L1 transposable element, RRM domain"/>
    <property type="match status" value="1"/>
</dbReference>
<dbReference type="AlphaFoldDB" id="A0AAD7SVU4"/>
<gene>
    <name evidence="1" type="ORF">AAFF_G00218030</name>
</gene>
<keyword evidence="2" id="KW-1185">Reference proteome</keyword>
<organism evidence="1 2">
    <name type="scientific">Aldrovandia affinis</name>
    <dbReference type="NCBI Taxonomy" id="143900"/>
    <lineage>
        <taxon>Eukaryota</taxon>
        <taxon>Metazoa</taxon>
        <taxon>Chordata</taxon>
        <taxon>Craniata</taxon>
        <taxon>Vertebrata</taxon>
        <taxon>Euteleostomi</taxon>
        <taxon>Actinopterygii</taxon>
        <taxon>Neopterygii</taxon>
        <taxon>Teleostei</taxon>
        <taxon>Notacanthiformes</taxon>
        <taxon>Halosauridae</taxon>
        <taxon>Aldrovandia</taxon>
    </lineage>
</organism>
<dbReference type="EMBL" id="JAINUG010000029">
    <property type="protein sequence ID" value="KAJ8409744.1"/>
    <property type="molecule type" value="Genomic_DNA"/>
</dbReference>
<evidence type="ECO:0000313" key="2">
    <source>
        <dbReference type="Proteomes" id="UP001221898"/>
    </source>
</evidence>
<proteinExistence type="predicted"/>
<comment type="caution">
    <text evidence="1">The sequence shown here is derived from an EMBL/GenBank/DDBJ whole genome shotgun (WGS) entry which is preliminary data.</text>
</comment>
<accession>A0AAD7SVU4</accession>
<dbReference type="PANTHER" id="PTHR11505">
    <property type="entry name" value="L1 TRANSPOSABLE ELEMENT-RELATED"/>
    <property type="match status" value="1"/>
</dbReference>
<protein>
    <submittedName>
        <fullName evidence="1">Uncharacterized protein</fullName>
    </submittedName>
</protein>
<dbReference type="Proteomes" id="UP001221898">
    <property type="component" value="Unassembled WGS sequence"/>
</dbReference>
<reference evidence="1" key="1">
    <citation type="journal article" date="2023" name="Science">
        <title>Genome structures resolve the early diversification of teleost fishes.</title>
        <authorList>
            <person name="Parey E."/>
            <person name="Louis A."/>
            <person name="Montfort J."/>
            <person name="Bouchez O."/>
            <person name="Roques C."/>
            <person name="Iampietro C."/>
            <person name="Lluch J."/>
            <person name="Castinel A."/>
            <person name="Donnadieu C."/>
            <person name="Desvignes T."/>
            <person name="Floi Bucao C."/>
            <person name="Jouanno E."/>
            <person name="Wen M."/>
            <person name="Mejri S."/>
            <person name="Dirks R."/>
            <person name="Jansen H."/>
            <person name="Henkel C."/>
            <person name="Chen W.J."/>
            <person name="Zahm M."/>
            <person name="Cabau C."/>
            <person name="Klopp C."/>
            <person name="Thompson A.W."/>
            <person name="Robinson-Rechavi M."/>
            <person name="Braasch I."/>
            <person name="Lecointre G."/>
            <person name="Bobe J."/>
            <person name="Postlethwait J.H."/>
            <person name="Berthelot C."/>
            <person name="Roest Crollius H."/>
            <person name="Guiguen Y."/>
        </authorList>
    </citation>
    <scope>NUCLEOTIDE SEQUENCE</scope>
    <source>
        <strain evidence="1">NC1722</strain>
    </source>
</reference>